<feature type="domain" description="PPIase FKBP-type" evidence="8">
    <location>
        <begin position="197"/>
        <end position="284"/>
    </location>
</feature>
<dbReference type="EMBL" id="JAGEMK010000001">
    <property type="protein sequence ID" value="MBO1750264.1"/>
    <property type="molecule type" value="Genomic_DNA"/>
</dbReference>
<evidence type="ECO:0000256" key="7">
    <source>
        <dbReference type="SAM" id="SignalP"/>
    </source>
</evidence>
<comment type="caution">
    <text evidence="9">The sequence shown here is derived from an EMBL/GenBank/DDBJ whole genome shotgun (WGS) entry which is preliminary data.</text>
</comment>
<evidence type="ECO:0000256" key="5">
    <source>
        <dbReference type="PROSITE-ProRule" id="PRU00277"/>
    </source>
</evidence>
<proteinExistence type="inferred from homology"/>
<evidence type="ECO:0000256" key="6">
    <source>
        <dbReference type="RuleBase" id="RU003915"/>
    </source>
</evidence>
<dbReference type="Gene3D" id="3.10.50.40">
    <property type="match status" value="1"/>
</dbReference>
<gene>
    <name evidence="9" type="ORF">J4G33_00435</name>
</gene>
<comment type="catalytic activity">
    <reaction evidence="1 5 6">
        <text>[protein]-peptidylproline (omega=180) = [protein]-peptidylproline (omega=0)</text>
        <dbReference type="Rhea" id="RHEA:16237"/>
        <dbReference type="Rhea" id="RHEA-COMP:10747"/>
        <dbReference type="Rhea" id="RHEA-COMP:10748"/>
        <dbReference type="ChEBI" id="CHEBI:83833"/>
        <dbReference type="ChEBI" id="CHEBI:83834"/>
        <dbReference type="EC" id="5.2.1.8"/>
    </reaction>
</comment>
<evidence type="ECO:0000256" key="4">
    <source>
        <dbReference type="ARBA" id="ARBA00023235"/>
    </source>
</evidence>
<evidence type="ECO:0000259" key="8">
    <source>
        <dbReference type="PROSITE" id="PS50059"/>
    </source>
</evidence>
<name>A0A939RT17_9CELL</name>
<dbReference type="InterPro" id="IPR001179">
    <property type="entry name" value="PPIase_FKBP_dom"/>
</dbReference>
<accession>A0A939RT17</accession>
<dbReference type="Proteomes" id="UP000664209">
    <property type="component" value="Unassembled WGS sequence"/>
</dbReference>
<dbReference type="Pfam" id="PF00254">
    <property type="entry name" value="FKBP_C"/>
    <property type="match status" value="1"/>
</dbReference>
<dbReference type="AlphaFoldDB" id="A0A939RT17"/>
<dbReference type="SUPFAM" id="SSF54534">
    <property type="entry name" value="FKBP-like"/>
    <property type="match status" value="1"/>
</dbReference>
<evidence type="ECO:0000256" key="1">
    <source>
        <dbReference type="ARBA" id="ARBA00000971"/>
    </source>
</evidence>
<feature type="signal peptide" evidence="7">
    <location>
        <begin position="1"/>
        <end position="21"/>
    </location>
</feature>
<dbReference type="EC" id="5.2.1.8" evidence="6"/>
<dbReference type="PROSITE" id="PS50059">
    <property type="entry name" value="FKBP_PPIASE"/>
    <property type="match status" value="1"/>
</dbReference>
<evidence type="ECO:0000256" key="2">
    <source>
        <dbReference type="ARBA" id="ARBA00006577"/>
    </source>
</evidence>
<protein>
    <recommendedName>
        <fullName evidence="6">Peptidyl-prolyl cis-trans isomerase</fullName>
        <ecNumber evidence="6">5.2.1.8</ecNumber>
    </recommendedName>
</protein>
<feature type="chain" id="PRO_5038015667" description="Peptidyl-prolyl cis-trans isomerase" evidence="7">
    <location>
        <begin position="22"/>
        <end position="289"/>
    </location>
</feature>
<comment type="similarity">
    <text evidence="2 6">Belongs to the FKBP-type PPIase family.</text>
</comment>
<keyword evidence="4 5" id="KW-0413">Isomerase</keyword>
<keyword evidence="3 5" id="KW-0697">Rotamase</keyword>
<evidence type="ECO:0000256" key="3">
    <source>
        <dbReference type="ARBA" id="ARBA00023110"/>
    </source>
</evidence>
<dbReference type="PROSITE" id="PS51257">
    <property type="entry name" value="PROKAR_LIPOPROTEIN"/>
    <property type="match status" value="1"/>
</dbReference>
<organism evidence="9 10">
    <name type="scientific">Actinotalea soli</name>
    <dbReference type="NCBI Taxonomy" id="2819234"/>
    <lineage>
        <taxon>Bacteria</taxon>
        <taxon>Bacillati</taxon>
        <taxon>Actinomycetota</taxon>
        <taxon>Actinomycetes</taxon>
        <taxon>Micrococcales</taxon>
        <taxon>Cellulomonadaceae</taxon>
        <taxon>Actinotalea</taxon>
    </lineage>
</organism>
<evidence type="ECO:0000313" key="9">
    <source>
        <dbReference type="EMBL" id="MBO1750264.1"/>
    </source>
</evidence>
<reference evidence="9" key="1">
    <citation type="submission" date="2021-03" db="EMBL/GenBank/DDBJ databases">
        <title>Actinotalea soli sp. nov., isolated from soil.</title>
        <authorList>
            <person name="Ping W."/>
            <person name="Zhang J."/>
        </authorList>
    </citation>
    <scope>NUCLEOTIDE SEQUENCE</scope>
    <source>
        <strain evidence="9">BY-33</strain>
    </source>
</reference>
<dbReference type="GO" id="GO:0003755">
    <property type="term" value="F:peptidyl-prolyl cis-trans isomerase activity"/>
    <property type="evidence" value="ECO:0007669"/>
    <property type="project" value="UniProtKB-UniRule"/>
</dbReference>
<dbReference type="PANTHER" id="PTHR43811">
    <property type="entry name" value="FKBP-TYPE PEPTIDYL-PROLYL CIS-TRANS ISOMERASE FKPA"/>
    <property type="match status" value="1"/>
</dbReference>
<keyword evidence="10" id="KW-1185">Reference proteome</keyword>
<dbReference type="PANTHER" id="PTHR43811:SF19">
    <property type="entry name" value="39 KDA FK506-BINDING NUCLEAR PROTEIN"/>
    <property type="match status" value="1"/>
</dbReference>
<keyword evidence="7" id="KW-0732">Signal</keyword>
<evidence type="ECO:0000313" key="10">
    <source>
        <dbReference type="Proteomes" id="UP000664209"/>
    </source>
</evidence>
<sequence>MRRRAGALAAVMMVVALGACASEDESSADVVVTGESGEVPELVYEMPLVVDEAMTEVVWEGQGPEVVEDQPVLVNFYAEDGAEGTVLGETFSSDPKPYLLSPDALGVDIYEALRGRTVGSRILHLVPGESSTPPTVAVFDLLPTRAEGEEVEAREGLPTVDLAETGEPSITIPDAEPPGDLVVQPLQRGSGNQVAPGQVVTVQYTGVAWSDGAVFDTTWATGKLPATFPIGVGSVIAAWDEGLVEQTVGSQVLLVAPPSMGYGGDETELSEETLVFVVDILAATGGPSS</sequence>
<dbReference type="InterPro" id="IPR046357">
    <property type="entry name" value="PPIase_dom_sf"/>
</dbReference>
<dbReference type="RefSeq" id="WP_208053935.1">
    <property type="nucleotide sequence ID" value="NZ_JAGEMK010000001.1"/>
</dbReference>